<dbReference type="Proteomes" id="UP000186817">
    <property type="component" value="Unassembled WGS sequence"/>
</dbReference>
<protein>
    <submittedName>
        <fullName evidence="2">Uncharacterized protein</fullName>
    </submittedName>
</protein>
<sequence length="210" mass="24228">MELVKCFSPLFYGPNEVIMIRQERLIAKDTTWRWVQYKADAFLVCEPVPERPLTAKETRTWRWVQYKADAFLVCEPVPERTLAYCFVMCLHRDDLLEIARSFPEVDAILRRAQIRTAVRRAFLRNAEEKKLEEAGHLPFARTETRGFVRNRDQNVSRQLCSVPLQADRQRGGERPRGAGQKQSGGPKLPQIASNTPIAMKRGEQNPTAMN</sequence>
<evidence type="ECO:0000313" key="2">
    <source>
        <dbReference type="EMBL" id="OLP84032.1"/>
    </source>
</evidence>
<evidence type="ECO:0000256" key="1">
    <source>
        <dbReference type="SAM" id="MobiDB-lite"/>
    </source>
</evidence>
<organism evidence="2 3">
    <name type="scientific">Symbiodinium microadriaticum</name>
    <name type="common">Dinoflagellate</name>
    <name type="synonym">Zooxanthella microadriatica</name>
    <dbReference type="NCBI Taxonomy" id="2951"/>
    <lineage>
        <taxon>Eukaryota</taxon>
        <taxon>Sar</taxon>
        <taxon>Alveolata</taxon>
        <taxon>Dinophyceae</taxon>
        <taxon>Suessiales</taxon>
        <taxon>Symbiodiniaceae</taxon>
        <taxon>Symbiodinium</taxon>
    </lineage>
</organism>
<name>A0A1Q9CM92_SYMMI</name>
<feature type="compositionally biased region" description="Basic and acidic residues" evidence="1">
    <location>
        <begin position="167"/>
        <end position="176"/>
    </location>
</feature>
<accession>A0A1Q9CM92</accession>
<evidence type="ECO:0000313" key="3">
    <source>
        <dbReference type="Proteomes" id="UP000186817"/>
    </source>
</evidence>
<reference evidence="2 3" key="1">
    <citation type="submission" date="2016-02" db="EMBL/GenBank/DDBJ databases">
        <title>Genome analysis of coral dinoflagellate symbionts highlights evolutionary adaptations to a symbiotic lifestyle.</title>
        <authorList>
            <person name="Aranda M."/>
            <person name="Li Y."/>
            <person name="Liew Y.J."/>
            <person name="Baumgarten S."/>
            <person name="Simakov O."/>
            <person name="Wilson M."/>
            <person name="Piel J."/>
            <person name="Ashoor H."/>
            <person name="Bougouffa S."/>
            <person name="Bajic V.B."/>
            <person name="Ryu T."/>
            <person name="Ravasi T."/>
            <person name="Bayer T."/>
            <person name="Micklem G."/>
            <person name="Kim H."/>
            <person name="Bhak J."/>
            <person name="Lajeunesse T.C."/>
            <person name="Voolstra C.R."/>
        </authorList>
    </citation>
    <scope>NUCLEOTIDE SEQUENCE [LARGE SCALE GENOMIC DNA]</scope>
    <source>
        <strain evidence="2 3">CCMP2467</strain>
    </source>
</reference>
<dbReference type="EMBL" id="LSRX01001073">
    <property type="protein sequence ID" value="OLP84032.1"/>
    <property type="molecule type" value="Genomic_DNA"/>
</dbReference>
<dbReference type="AlphaFoldDB" id="A0A1Q9CM92"/>
<keyword evidence="3" id="KW-1185">Reference proteome</keyword>
<proteinExistence type="predicted"/>
<feature type="region of interest" description="Disordered" evidence="1">
    <location>
        <begin position="159"/>
        <end position="210"/>
    </location>
</feature>
<gene>
    <name evidence="2" type="ORF">AK812_SmicGene35137</name>
</gene>
<comment type="caution">
    <text evidence="2">The sequence shown here is derived from an EMBL/GenBank/DDBJ whole genome shotgun (WGS) entry which is preliminary data.</text>
</comment>